<dbReference type="AlphaFoldDB" id="A0A375FGV6"/>
<protein>
    <submittedName>
        <fullName evidence="1">Uncharacterized protein</fullName>
    </submittedName>
</protein>
<proteinExistence type="predicted"/>
<gene>
    <name evidence="1" type="ORF">CBM2612_P0217</name>
</gene>
<dbReference type="EMBL" id="LT984809">
    <property type="protein sequence ID" value="SPD48872.1"/>
    <property type="molecule type" value="Genomic_DNA"/>
</dbReference>
<sequence>MRSRLTITLRSGRCGPALGIKNYLYFVSDSSSERGIAVYSLVAVANLNDLDSEAYLRRLCSPPPSLASPNYCHGPRLYSPLGRRLKVTFLSRTLTDGRLS</sequence>
<name>A0A375FGV6_9BURK</name>
<reference evidence="1" key="1">
    <citation type="submission" date="2018-01" db="EMBL/GenBank/DDBJ databases">
        <authorList>
            <person name="Gaut B.S."/>
            <person name="Morton B.R."/>
            <person name="Clegg M.T."/>
            <person name="Duvall M.R."/>
        </authorList>
    </citation>
    <scope>NUCLEOTIDE SEQUENCE</scope>
    <source>
        <strain evidence="1">Cupriavidus taiwanensis STM 8555</strain>
    </source>
</reference>
<organism evidence="1">
    <name type="scientific">Cupriavidus taiwanensis</name>
    <dbReference type="NCBI Taxonomy" id="164546"/>
    <lineage>
        <taxon>Bacteria</taxon>
        <taxon>Pseudomonadati</taxon>
        <taxon>Pseudomonadota</taxon>
        <taxon>Betaproteobacteria</taxon>
        <taxon>Burkholderiales</taxon>
        <taxon>Burkholderiaceae</taxon>
        <taxon>Cupriavidus</taxon>
    </lineage>
</organism>
<accession>A0A375FGV6</accession>
<geneLocation type="plasmid" evidence="1">
    <name>I</name>
</geneLocation>
<keyword evidence="1" id="KW-0614">Plasmid</keyword>
<evidence type="ECO:0000313" key="1">
    <source>
        <dbReference type="EMBL" id="SPD48872.1"/>
    </source>
</evidence>